<dbReference type="InterPro" id="IPR003591">
    <property type="entry name" value="Leu-rich_rpt_typical-subtyp"/>
</dbReference>
<comment type="subcellular location">
    <subcellularLocation>
        <location evidence="1">Cytoplasm</location>
    </subcellularLocation>
</comment>
<gene>
    <name evidence="6" type="ORF">Q7C36_018243</name>
</gene>
<comment type="caution">
    <text evidence="6">The sequence shown here is derived from an EMBL/GenBank/DDBJ whole genome shotgun (WGS) entry which is preliminary data.</text>
</comment>
<feature type="region of interest" description="Disordered" evidence="5">
    <location>
        <begin position="423"/>
        <end position="446"/>
    </location>
</feature>
<organism evidence="6 7">
    <name type="scientific">Tachysurus vachellii</name>
    <name type="common">Darkbarbel catfish</name>
    <name type="synonym">Pelteobagrus vachellii</name>
    <dbReference type="NCBI Taxonomy" id="175792"/>
    <lineage>
        <taxon>Eukaryota</taxon>
        <taxon>Metazoa</taxon>
        <taxon>Chordata</taxon>
        <taxon>Craniata</taxon>
        <taxon>Vertebrata</taxon>
        <taxon>Euteleostomi</taxon>
        <taxon>Actinopterygii</taxon>
        <taxon>Neopterygii</taxon>
        <taxon>Teleostei</taxon>
        <taxon>Ostariophysi</taxon>
        <taxon>Siluriformes</taxon>
        <taxon>Bagridae</taxon>
        <taxon>Tachysurus</taxon>
    </lineage>
</organism>
<dbReference type="Proteomes" id="UP001187315">
    <property type="component" value="Unassembled WGS sequence"/>
</dbReference>
<evidence type="ECO:0008006" key="8">
    <source>
        <dbReference type="Google" id="ProtNLM"/>
    </source>
</evidence>
<keyword evidence="2" id="KW-0963">Cytoplasm</keyword>
<sequence>MAGLGVYKLDNGESFPTNCFPIRSFHQSKEGAGHWLIVQRVSVEDRYKILKQPTSLKHSCTRPSGQYECERLGQRTLKHSGNTLNGEILMALHCVDRPSDLCSVDISERKLESVTLEGLEQFDSVAYINASDNFLTLEAFSRFPALRELELLLNGLSTVEVNAVDFPRLEVLDLSYNNLSSSGILAIGLLPRLKVLHLTGNNLQTLPPDMAGSNTPDGDVAPESSTLFQTLEVLMLDDNKLTSCVFRSLSNLERLQHLNLEGNAISEVPYLQPTPLLQVPVCSDSQGNQQKPFNINTDMKSSQLENEEDFCPPLPELRYLNLAKNKIYEEEALLAVALLPFLSELVIHSNPLTTQRSGDPPMLTWFLQDRLGIKIRRKKSDERRKKSDVKPQLVLPVKPKRKVQTKIPKVRKVSSITEALCASEVPSTDSGSKELNRQQTSDSKCSDTLLLSSPCTNTDEMKKEIEKENVTASNESNPLERENAEIHSESQQNEETFFVTEVNDLLELQYQDKTEQSADSTHLGRNDDKQCPEKLLGYEDLLDDNLDLDRPEPVGIQQTVKALEYMLKNLLVYRDSKANLQRPYKEQPKKIKNLLPQNPKGEKVKKILTEMKERKTISEVPLDKVLHGKDIYRNEYKKALLLLEDMKSKYKMIHLKSKEQAAQIESNYRTKEQ</sequence>
<evidence type="ECO:0000256" key="1">
    <source>
        <dbReference type="ARBA" id="ARBA00004496"/>
    </source>
</evidence>
<dbReference type="GO" id="GO:0005634">
    <property type="term" value="C:nucleus"/>
    <property type="evidence" value="ECO:0007669"/>
    <property type="project" value="TreeGrafter"/>
</dbReference>
<reference evidence="6" key="1">
    <citation type="submission" date="2023-08" db="EMBL/GenBank/DDBJ databases">
        <title>Pelteobagrus vachellii genome.</title>
        <authorList>
            <person name="Liu H."/>
        </authorList>
    </citation>
    <scope>NUCLEOTIDE SEQUENCE</scope>
    <source>
        <strain evidence="6">PRFRI_2022a</strain>
        <tissue evidence="6">Muscle</tissue>
    </source>
</reference>
<dbReference type="AlphaFoldDB" id="A0AA88LZK1"/>
<dbReference type="SUPFAM" id="SSF52058">
    <property type="entry name" value="L domain-like"/>
    <property type="match status" value="1"/>
</dbReference>
<feature type="region of interest" description="Disordered" evidence="5">
    <location>
        <begin position="466"/>
        <end position="494"/>
    </location>
</feature>
<keyword evidence="4" id="KW-0677">Repeat</keyword>
<dbReference type="SMART" id="SM00369">
    <property type="entry name" value="LRR_TYP"/>
    <property type="match status" value="4"/>
</dbReference>
<dbReference type="PANTHER" id="PTHR22710">
    <property type="entry name" value="X-RAY RADIATION RESISTANCE ASSOCIATED PROTEIN 1 XRRA1"/>
    <property type="match status" value="1"/>
</dbReference>
<proteinExistence type="predicted"/>
<accession>A0AA88LZK1</accession>
<dbReference type="EMBL" id="JAVHJS010000019">
    <property type="protein sequence ID" value="KAK2827317.1"/>
    <property type="molecule type" value="Genomic_DNA"/>
</dbReference>
<evidence type="ECO:0000256" key="2">
    <source>
        <dbReference type="ARBA" id="ARBA00022490"/>
    </source>
</evidence>
<dbReference type="PANTHER" id="PTHR22710:SF2">
    <property type="entry name" value="X-RAY RADIATION RESISTANCE-ASSOCIATED PROTEIN 1"/>
    <property type="match status" value="1"/>
</dbReference>
<dbReference type="Gene3D" id="3.80.10.10">
    <property type="entry name" value="Ribonuclease Inhibitor"/>
    <property type="match status" value="2"/>
</dbReference>
<evidence type="ECO:0000256" key="5">
    <source>
        <dbReference type="SAM" id="MobiDB-lite"/>
    </source>
</evidence>
<dbReference type="Pfam" id="PF12799">
    <property type="entry name" value="LRR_4"/>
    <property type="match status" value="1"/>
</dbReference>
<protein>
    <recommendedName>
        <fullName evidence="8">X-ray radiation resistance-associated protein 1</fullName>
    </recommendedName>
</protein>
<evidence type="ECO:0000256" key="4">
    <source>
        <dbReference type="ARBA" id="ARBA00022737"/>
    </source>
</evidence>
<dbReference type="GO" id="GO:0005737">
    <property type="term" value="C:cytoplasm"/>
    <property type="evidence" value="ECO:0007669"/>
    <property type="project" value="UniProtKB-SubCell"/>
</dbReference>
<evidence type="ECO:0000256" key="3">
    <source>
        <dbReference type="ARBA" id="ARBA00022614"/>
    </source>
</evidence>
<dbReference type="PROSITE" id="PS51450">
    <property type="entry name" value="LRR"/>
    <property type="match status" value="1"/>
</dbReference>
<evidence type="ECO:0000313" key="6">
    <source>
        <dbReference type="EMBL" id="KAK2827317.1"/>
    </source>
</evidence>
<dbReference type="InterPro" id="IPR001611">
    <property type="entry name" value="Leu-rich_rpt"/>
</dbReference>
<dbReference type="InterPro" id="IPR025875">
    <property type="entry name" value="Leu-rich_rpt_4"/>
</dbReference>
<keyword evidence="3" id="KW-0433">Leucine-rich repeat</keyword>
<keyword evidence="7" id="KW-1185">Reference proteome</keyword>
<dbReference type="InterPro" id="IPR032675">
    <property type="entry name" value="LRR_dom_sf"/>
</dbReference>
<feature type="compositionally biased region" description="Basic and acidic residues" evidence="5">
    <location>
        <begin position="478"/>
        <end position="488"/>
    </location>
</feature>
<evidence type="ECO:0000313" key="7">
    <source>
        <dbReference type="Proteomes" id="UP001187315"/>
    </source>
</evidence>
<name>A0AA88LZK1_TACVA</name>